<evidence type="ECO:0008006" key="4">
    <source>
        <dbReference type="Google" id="ProtNLM"/>
    </source>
</evidence>
<feature type="transmembrane region" description="Helical" evidence="1">
    <location>
        <begin position="336"/>
        <end position="358"/>
    </location>
</feature>
<keyword evidence="1" id="KW-0812">Transmembrane</keyword>
<dbReference type="OrthoDB" id="8186454at2"/>
<dbReference type="RefSeq" id="WP_073625252.1">
    <property type="nucleotide sequence ID" value="NZ_FRXO01000001.1"/>
</dbReference>
<sequence length="539" mass="59211">MGETSKIARGFLVLFCVFFFACTFSYLLHAGRLAVVPIYDDVSYLIDAISRLGTLEYQGLGGFLRSFTVMPAHSPVFAVIGTFGLLLSATEAWGPYALNALWLLAFAVLAWRALGRIPDWSRVGIIMAMLAAPMFGYVISEFRPDIVWGLLIGFAVALLASVDLAVIRLRAAAAYGLLIGVAVLTKPSGMPAAIVVLGTGMVLQFGIAFLTARPAGSKATLVRFAIMLCAALAPIVLYMIFSWRHVWDYIYSTLIVEKGVWSLNASRIEHIVFYLVYPNAFRLLGWVWYACIPILIICAAVLIHFRQRQRLLRLAGLVLTVLVAYLIPTASSVKTFYIGSIFYGPVIAVTVWALGAIVEAVRPSPKIVGILGAAVFTAAWTPKTGSTGLDDPRVAIIDDASKAILPEIIATLKTREPGKRSTVLFTSPGPVYSGTLEFMSLRQGLNERYINGYTWSDWSLYEQAFSFSDIVVSPEPGILGQDGFNFPSFAFQQRILDEMRHDPAFDARRAYIDPNGKAIWIFTRKASFPMKKPVEKPAS</sequence>
<dbReference type="Proteomes" id="UP000186406">
    <property type="component" value="Unassembled WGS sequence"/>
</dbReference>
<feature type="transmembrane region" description="Helical" evidence="1">
    <location>
        <begin position="120"/>
        <end position="139"/>
    </location>
</feature>
<feature type="transmembrane region" description="Helical" evidence="1">
    <location>
        <begin position="286"/>
        <end position="305"/>
    </location>
</feature>
<proteinExistence type="predicted"/>
<keyword evidence="1" id="KW-1133">Transmembrane helix</keyword>
<feature type="transmembrane region" description="Helical" evidence="1">
    <location>
        <begin position="312"/>
        <end position="330"/>
    </location>
</feature>
<evidence type="ECO:0000313" key="3">
    <source>
        <dbReference type="Proteomes" id="UP000186406"/>
    </source>
</evidence>
<feature type="transmembrane region" description="Helical" evidence="1">
    <location>
        <begin position="221"/>
        <end position="241"/>
    </location>
</feature>
<protein>
    <recommendedName>
        <fullName evidence="4">Dolichyl-phosphate-mannose-protein mannosyltransferase</fullName>
    </recommendedName>
</protein>
<dbReference type="PROSITE" id="PS51257">
    <property type="entry name" value="PROKAR_LIPOPROTEIN"/>
    <property type="match status" value="1"/>
</dbReference>
<dbReference type="AlphaFoldDB" id="A0A1M7Z4P5"/>
<evidence type="ECO:0000313" key="2">
    <source>
        <dbReference type="EMBL" id="SHO59814.1"/>
    </source>
</evidence>
<keyword evidence="3" id="KW-1185">Reference proteome</keyword>
<feature type="transmembrane region" description="Helical" evidence="1">
    <location>
        <begin position="72"/>
        <end position="89"/>
    </location>
</feature>
<accession>A0A1M7Z4P5</accession>
<feature type="transmembrane region" description="Helical" evidence="1">
    <location>
        <begin position="7"/>
        <end position="28"/>
    </location>
</feature>
<name>A0A1M7Z4P5_9HYPH</name>
<keyword evidence="1" id="KW-0472">Membrane</keyword>
<feature type="transmembrane region" description="Helical" evidence="1">
    <location>
        <begin position="146"/>
        <end position="169"/>
    </location>
</feature>
<organism evidence="2 3">
    <name type="scientific">Pseudoxanthobacter soli DSM 19599</name>
    <dbReference type="NCBI Taxonomy" id="1123029"/>
    <lineage>
        <taxon>Bacteria</taxon>
        <taxon>Pseudomonadati</taxon>
        <taxon>Pseudomonadota</taxon>
        <taxon>Alphaproteobacteria</taxon>
        <taxon>Hyphomicrobiales</taxon>
        <taxon>Segnochrobactraceae</taxon>
        <taxon>Pseudoxanthobacter</taxon>
    </lineage>
</organism>
<feature type="transmembrane region" description="Helical" evidence="1">
    <location>
        <begin position="189"/>
        <end position="209"/>
    </location>
</feature>
<dbReference type="EMBL" id="FRXO01000001">
    <property type="protein sequence ID" value="SHO59814.1"/>
    <property type="molecule type" value="Genomic_DNA"/>
</dbReference>
<gene>
    <name evidence="2" type="ORF">SAMN02745172_00075</name>
</gene>
<feature type="transmembrane region" description="Helical" evidence="1">
    <location>
        <begin position="96"/>
        <end position="114"/>
    </location>
</feature>
<reference evidence="2 3" key="1">
    <citation type="submission" date="2016-12" db="EMBL/GenBank/DDBJ databases">
        <authorList>
            <person name="Song W.-J."/>
            <person name="Kurnit D.M."/>
        </authorList>
    </citation>
    <scope>NUCLEOTIDE SEQUENCE [LARGE SCALE GENOMIC DNA]</scope>
    <source>
        <strain evidence="2 3">DSM 19599</strain>
    </source>
</reference>
<evidence type="ECO:0000256" key="1">
    <source>
        <dbReference type="SAM" id="Phobius"/>
    </source>
</evidence>